<evidence type="ECO:0000256" key="4">
    <source>
        <dbReference type="ARBA" id="ARBA00023172"/>
    </source>
</evidence>
<protein>
    <submittedName>
        <fullName evidence="8">Tyrosine-type recombinase/integrase</fullName>
    </submittedName>
</protein>
<dbReference type="PANTHER" id="PTHR30629:SF2">
    <property type="entry name" value="PROPHAGE INTEGRASE INTS-RELATED"/>
    <property type="match status" value="1"/>
</dbReference>
<dbReference type="Gene3D" id="1.10.443.10">
    <property type="entry name" value="Intergrase catalytic core"/>
    <property type="match status" value="1"/>
</dbReference>
<dbReference type="PANTHER" id="PTHR30629">
    <property type="entry name" value="PROPHAGE INTEGRASE"/>
    <property type="match status" value="1"/>
</dbReference>
<evidence type="ECO:0000256" key="3">
    <source>
        <dbReference type="ARBA" id="ARBA00023125"/>
    </source>
</evidence>
<dbReference type="RefSeq" id="WP_238285894.1">
    <property type="nucleotide sequence ID" value="NZ_BPQS01000004.1"/>
</dbReference>
<reference evidence="9" key="1">
    <citation type="journal article" date="2019" name="Int. J. Syst. Evol. Microbiol.">
        <title>The Global Catalogue of Microorganisms (GCM) 10K type strain sequencing project: providing services to taxonomists for standard genome sequencing and annotation.</title>
        <authorList>
            <consortium name="The Broad Institute Genomics Platform"/>
            <consortium name="The Broad Institute Genome Sequencing Center for Infectious Disease"/>
            <person name="Wu L."/>
            <person name="Ma J."/>
        </authorList>
    </citation>
    <scope>NUCLEOTIDE SEQUENCE [LARGE SCALE GENOMIC DNA]</scope>
    <source>
        <strain evidence="9">CECT 7806</strain>
    </source>
</reference>
<dbReference type="SUPFAM" id="SSF56349">
    <property type="entry name" value="DNA breaking-rejoining enzymes"/>
    <property type="match status" value="1"/>
</dbReference>
<dbReference type="InterPro" id="IPR038488">
    <property type="entry name" value="Integrase_DNA-bd_sf"/>
</dbReference>
<keyword evidence="4" id="KW-0233">DNA recombination</keyword>
<dbReference type="InterPro" id="IPR025166">
    <property type="entry name" value="Integrase_DNA_bind_dom"/>
</dbReference>
<gene>
    <name evidence="8" type="ORF">QWZ18_19395</name>
</gene>
<organism evidence="8 9">
    <name type="scientific">Methylobacterium longum</name>
    <dbReference type="NCBI Taxonomy" id="767694"/>
    <lineage>
        <taxon>Bacteria</taxon>
        <taxon>Pseudomonadati</taxon>
        <taxon>Pseudomonadota</taxon>
        <taxon>Alphaproteobacteria</taxon>
        <taxon>Hyphomicrobiales</taxon>
        <taxon>Methylobacteriaceae</taxon>
        <taxon>Methylobacterium</taxon>
    </lineage>
</organism>
<feature type="domain" description="Core-binding (CB)" evidence="7">
    <location>
        <begin position="99"/>
        <end position="184"/>
    </location>
</feature>
<keyword evidence="9" id="KW-1185">Reference proteome</keyword>
<sequence length="400" mass="45071">MARLKLTQRVIEKLPAPDASGRQVLHWDTELRGFGVLCSGKTNAKTYVVQRDLPNGRTRRVTVAPTNVVPIDEARRRAEATLADLYRGLDPKAPAKAILTLRAVLEDYLVSRPLRQTTAEEYRRGVERHLKIWLDRPLKDITPELVEARHRAIASEIQAAGPHNGESTANGVMRSLRFLWNYAADRDADLPANPVRRLKRQWYQERRRERVVRTEEMPRFYQGVLSLPNAVARAYLLLLLFTGLRRREAASLRWEHIDLAERVIRLPAANTKAGRKLDLPMTDFVHELLAARRAIGKDGPFVFSADSASGHIEEPAYPLEQVAVSTGIRVSAHDLRRTFVTVAESTDISPLALSALVNHSLGRDVTSGYVVMTAERLREPAQRVADRLKRLCGISSTIAW</sequence>
<dbReference type="PROSITE" id="PS51898">
    <property type="entry name" value="TYR_RECOMBINASE"/>
    <property type="match status" value="1"/>
</dbReference>
<evidence type="ECO:0000313" key="9">
    <source>
        <dbReference type="Proteomes" id="UP001244297"/>
    </source>
</evidence>
<dbReference type="InterPro" id="IPR011010">
    <property type="entry name" value="DNA_brk_join_enz"/>
</dbReference>
<dbReference type="EMBL" id="JAUFPT010000062">
    <property type="protein sequence ID" value="MDN3572785.1"/>
    <property type="molecule type" value="Genomic_DNA"/>
</dbReference>
<evidence type="ECO:0000256" key="2">
    <source>
        <dbReference type="ARBA" id="ARBA00022908"/>
    </source>
</evidence>
<evidence type="ECO:0000259" key="7">
    <source>
        <dbReference type="PROSITE" id="PS51900"/>
    </source>
</evidence>
<dbReference type="InterPro" id="IPR010998">
    <property type="entry name" value="Integrase_recombinase_N"/>
</dbReference>
<evidence type="ECO:0000256" key="1">
    <source>
        <dbReference type="ARBA" id="ARBA00008857"/>
    </source>
</evidence>
<dbReference type="Gene3D" id="3.30.160.390">
    <property type="entry name" value="Integrase, DNA-binding domain"/>
    <property type="match status" value="1"/>
</dbReference>
<comment type="caution">
    <text evidence="8">The sequence shown here is derived from an EMBL/GenBank/DDBJ whole genome shotgun (WGS) entry which is preliminary data.</text>
</comment>
<feature type="domain" description="Tyr recombinase" evidence="6">
    <location>
        <begin position="207"/>
        <end position="382"/>
    </location>
</feature>
<dbReference type="PROSITE" id="PS51900">
    <property type="entry name" value="CB"/>
    <property type="match status" value="1"/>
</dbReference>
<dbReference type="InterPro" id="IPR013762">
    <property type="entry name" value="Integrase-like_cat_sf"/>
</dbReference>
<evidence type="ECO:0000256" key="5">
    <source>
        <dbReference type="PROSITE-ProRule" id="PRU01248"/>
    </source>
</evidence>
<proteinExistence type="inferred from homology"/>
<accession>A0ABT8AT45</accession>
<evidence type="ECO:0000259" key="6">
    <source>
        <dbReference type="PROSITE" id="PS51898"/>
    </source>
</evidence>
<evidence type="ECO:0000313" key="8">
    <source>
        <dbReference type="EMBL" id="MDN3572785.1"/>
    </source>
</evidence>
<dbReference type="Pfam" id="PF00589">
    <property type="entry name" value="Phage_integrase"/>
    <property type="match status" value="1"/>
</dbReference>
<dbReference type="Gene3D" id="1.10.150.130">
    <property type="match status" value="1"/>
</dbReference>
<comment type="similarity">
    <text evidence="1">Belongs to the 'phage' integrase family.</text>
</comment>
<dbReference type="InterPro" id="IPR044068">
    <property type="entry name" value="CB"/>
</dbReference>
<dbReference type="Pfam" id="PF13356">
    <property type="entry name" value="Arm-DNA-bind_3"/>
    <property type="match status" value="1"/>
</dbReference>
<dbReference type="InterPro" id="IPR050808">
    <property type="entry name" value="Phage_Integrase"/>
</dbReference>
<dbReference type="InterPro" id="IPR002104">
    <property type="entry name" value="Integrase_catalytic"/>
</dbReference>
<keyword evidence="2" id="KW-0229">DNA integration</keyword>
<keyword evidence="3 5" id="KW-0238">DNA-binding</keyword>
<dbReference type="Proteomes" id="UP001244297">
    <property type="component" value="Unassembled WGS sequence"/>
</dbReference>
<name>A0ABT8AT45_9HYPH</name>